<dbReference type="SUPFAM" id="SSF48452">
    <property type="entry name" value="TPR-like"/>
    <property type="match status" value="1"/>
</dbReference>
<keyword evidence="2" id="KW-1185">Reference proteome</keyword>
<name>A0ABV7STR1_9SPHN</name>
<dbReference type="Gene3D" id="2.60.120.620">
    <property type="entry name" value="q2cbj1_9rhob like domain"/>
    <property type="match status" value="1"/>
</dbReference>
<sequence>MRAAAAQNPGSAELRLRLATLLNHQNAFDDTIDLLTGHAPETLGFHELKLLAAAHMALRGGEHWQCAAAAARQAVVRAENDGDRATAHADWAGALFRLDQPAAAVAHLKNALVLDPHNKDACKRLAHHLLRRDDPAAVIAFTDRLAAAGVHHARLLTSRVLAFARLGRIDAARETIGLHSFGHQQALPAPVGWASIDAFNAALVEELRQHPGLRYGRYGTASRDTWRIDVLATGAAPIARQLLDAIIAAVGRHLANLPDHAHPWLAARPAAGMMRSWCVITEGDGFEEWHVHPYGWMSGVYYAEVPETVMTGSDAGGCLAFGLPEDMVGQAAAAAFGEQLVRPAPGLLMLFPSHTYHRTYKHGGSARRVCVAFDIWPE</sequence>
<comment type="caution">
    <text evidence="1">The sequence shown here is derived from an EMBL/GenBank/DDBJ whole genome shotgun (WGS) entry which is preliminary data.</text>
</comment>
<protein>
    <submittedName>
        <fullName evidence="1">2OG-Fe(II) oxygenase family protein</fullName>
    </submittedName>
</protein>
<accession>A0ABV7STR1</accession>
<dbReference type="Pfam" id="PF14559">
    <property type="entry name" value="TPR_19"/>
    <property type="match status" value="1"/>
</dbReference>
<dbReference type="RefSeq" id="WP_261295555.1">
    <property type="nucleotide sequence ID" value="NZ_JANQBK010000017.1"/>
</dbReference>
<gene>
    <name evidence="1" type="ORF">ACFONA_04820</name>
</gene>
<dbReference type="Gene3D" id="1.25.40.10">
    <property type="entry name" value="Tetratricopeptide repeat domain"/>
    <property type="match status" value="1"/>
</dbReference>
<organism evidence="1 2">
    <name type="scientific">Sphingomonas hylomeconis</name>
    <dbReference type="NCBI Taxonomy" id="1395958"/>
    <lineage>
        <taxon>Bacteria</taxon>
        <taxon>Pseudomonadati</taxon>
        <taxon>Pseudomonadota</taxon>
        <taxon>Alphaproteobacteria</taxon>
        <taxon>Sphingomonadales</taxon>
        <taxon>Sphingomonadaceae</taxon>
        <taxon>Sphingomonas</taxon>
    </lineage>
</organism>
<dbReference type="Pfam" id="PF13759">
    <property type="entry name" value="2OG-FeII_Oxy_5"/>
    <property type="match status" value="1"/>
</dbReference>
<reference evidence="2" key="1">
    <citation type="journal article" date="2019" name="Int. J. Syst. Evol. Microbiol.">
        <title>The Global Catalogue of Microorganisms (GCM) 10K type strain sequencing project: providing services to taxonomists for standard genome sequencing and annotation.</title>
        <authorList>
            <consortium name="The Broad Institute Genomics Platform"/>
            <consortium name="The Broad Institute Genome Sequencing Center for Infectious Disease"/>
            <person name="Wu L."/>
            <person name="Ma J."/>
        </authorList>
    </citation>
    <scope>NUCLEOTIDE SEQUENCE [LARGE SCALE GENOMIC DNA]</scope>
    <source>
        <strain evidence="2">KCTC 42739</strain>
    </source>
</reference>
<evidence type="ECO:0000313" key="2">
    <source>
        <dbReference type="Proteomes" id="UP001595713"/>
    </source>
</evidence>
<dbReference type="Proteomes" id="UP001595713">
    <property type="component" value="Unassembled WGS sequence"/>
</dbReference>
<evidence type="ECO:0000313" key="1">
    <source>
        <dbReference type="EMBL" id="MFC3579480.1"/>
    </source>
</evidence>
<dbReference type="InterPro" id="IPR012668">
    <property type="entry name" value="CHP02466"/>
</dbReference>
<proteinExistence type="predicted"/>
<dbReference type="EMBL" id="JBHRXP010000002">
    <property type="protein sequence ID" value="MFC3579480.1"/>
    <property type="molecule type" value="Genomic_DNA"/>
</dbReference>
<dbReference type="InterPro" id="IPR011990">
    <property type="entry name" value="TPR-like_helical_dom_sf"/>
</dbReference>